<protein>
    <recommendedName>
        <fullName evidence="10 11">Cytochrome c oxidase subunit 8, mitochondrial</fullName>
    </recommendedName>
    <alternativeName>
        <fullName evidence="11">Cytochrome c oxidase polypeptide VIII</fullName>
    </alternativeName>
</protein>
<evidence type="ECO:0000256" key="5">
    <source>
        <dbReference type="ARBA" id="ARBA00022792"/>
    </source>
</evidence>
<dbReference type="SUPFAM" id="SSF81427">
    <property type="entry name" value="Mitochondrial cytochrome c oxidase subunit VIIc (aka VIIIa)"/>
    <property type="match status" value="1"/>
</dbReference>
<keyword evidence="5 11" id="KW-0999">Mitochondrion inner membrane</keyword>
<dbReference type="PANTHER" id="PTHR13313">
    <property type="entry name" value="CYTOCHROME C OXIDASE SUBUNIT VIIC"/>
    <property type="match status" value="1"/>
</dbReference>
<name>A0A5J5EZ92_9PEZI</name>
<evidence type="ECO:0000256" key="3">
    <source>
        <dbReference type="ARBA" id="ARBA00010514"/>
    </source>
</evidence>
<evidence type="ECO:0000256" key="10">
    <source>
        <dbReference type="ARBA" id="ARBA00071004"/>
    </source>
</evidence>
<reference evidence="12 13" key="1">
    <citation type="submission" date="2019-09" db="EMBL/GenBank/DDBJ databases">
        <title>Draft genome of the ectomycorrhizal ascomycete Sphaerosporella brunnea.</title>
        <authorList>
            <consortium name="DOE Joint Genome Institute"/>
            <person name="Benucci G.M."/>
            <person name="Marozzi G."/>
            <person name="Antonielli L."/>
            <person name="Sanchez S."/>
            <person name="Marco P."/>
            <person name="Wang X."/>
            <person name="Falini L.B."/>
            <person name="Barry K."/>
            <person name="Haridas S."/>
            <person name="Lipzen A."/>
            <person name="Labutti K."/>
            <person name="Grigoriev I.V."/>
            <person name="Murat C."/>
            <person name="Martin F."/>
            <person name="Albertini E."/>
            <person name="Donnini D."/>
            <person name="Bonito G."/>
        </authorList>
    </citation>
    <scope>NUCLEOTIDE SEQUENCE [LARGE SCALE GENOMIC DNA]</scope>
    <source>
        <strain evidence="12 13">Sb_GMNB300</strain>
    </source>
</reference>
<keyword evidence="6 11" id="KW-0809">Transit peptide</keyword>
<evidence type="ECO:0000256" key="4">
    <source>
        <dbReference type="ARBA" id="ARBA00022692"/>
    </source>
</evidence>
<dbReference type="OrthoDB" id="9974841at2759"/>
<accession>A0A5J5EZ92</accession>
<dbReference type="Proteomes" id="UP000326924">
    <property type="component" value="Unassembled WGS sequence"/>
</dbReference>
<keyword evidence="9 11" id="KW-0472">Membrane</keyword>
<comment type="function">
    <text evidence="11">Component of the cytochrome c oxidase, the last enzyme in the mitochondrial electron transport chain which drives oxidative phosphorylation. The respiratory chain contains 3 multisubunit complexes succinate dehydrogenase (complex II, CII), ubiquinol-cytochrome c oxidoreductase (cytochrome b-c1 complex, complex III, CIII) and cytochrome c oxidase (complex IV, CIV), that cooperate to transfer electrons derived from NADH and succinate to molecular oxygen, creating an electrochemical gradient over the inner membrane that drives transmembrane transport and the ATP synthase. Cytochrome c oxidase is the component of the respiratory chain that catalyzes the reduction of oxygen to water. Electrons originating from reduced cytochrome c in the intermembrane space (IMS) are transferred via the dinuclear copper A center (CU(A)) of subunit 2 and heme A of subunit 1 to the active site in subunit 1, a binuclear center (BNC) formed by heme A3 and copper B (CU(B)). The BNC reduces molecular oxygen to 2 water molecules using 4 electrons from cytochrome c in the IMS and 4 protons from the mitochondrial matrix.</text>
</comment>
<evidence type="ECO:0000256" key="11">
    <source>
        <dbReference type="RuleBase" id="RU368123"/>
    </source>
</evidence>
<keyword evidence="8 11" id="KW-0496">Mitochondrion</keyword>
<dbReference type="FunFam" id="4.10.49.10:FF:000001">
    <property type="entry name" value="Cytochrome c oxidase subunit 7C"/>
    <property type="match status" value="1"/>
</dbReference>
<comment type="similarity">
    <text evidence="3 11">Belongs to the cytochrome c oxidase VIIc family.</text>
</comment>
<feature type="transmembrane region" description="Helical" evidence="11">
    <location>
        <begin position="54"/>
        <end position="74"/>
    </location>
</feature>
<keyword evidence="7 11" id="KW-1133">Transmembrane helix</keyword>
<evidence type="ECO:0000256" key="6">
    <source>
        <dbReference type="ARBA" id="ARBA00022946"/>
    </source>
</evidence>
<dbReference type="GO" id="GO:0005743">
    <property type="term" value="C:mitochondrial inner membrane"/>
    <property type="evidence" value="ECO:0007669"/>
    <property type="project" value="UniProtKB-SubCell"/>
</dbReference>
<dbReference type="GO" id="GO:0045277">
    <property type="term" value="C:respiratory chain complex IV"/>
    <property type="evidence" value="ECO:0007669"/>
    <property type="project" value="UniProtKB-UniRule"/>
</dbReference>
<comment type="subcellular location">
    <subcellularLocation>
        <location evidence="1 11">Mitochondrion inner membrane</location>
        <topology evidence="1 11">Single-pass membrane protein</topology>
    </subcellularLocation>
</comment>
<keyword evidence="4 11" id="KW-0812">Transmembrane</keyword>
<evidence type="ECO:0000256" key="1">
    <source>
        <dbReference type="ARBA" id="ARBA00004434"/>
    </source>
</evidence>
<evidence type="ECO:0000313" key="12">
    <source>
        <dbReference type="EMBL" id="KAA8908124.1"/>
    </source>
</evidence>
<comment type="pathway">
    <text evidence="2 11">Energy metabolism; oxidative phosphorylation.</text>
</comment>
<evidence type="ECO:0000256" key="8">
    <source>
        <dbReference type="ARBA" id="ARBA00023128"/>
    </source>
</evidence>
<dbReference type="UniPathway" id="UPA00705"/>
<dbReference type="AlphaFoldDB" id="A0A5J5EZ92"/>
<evidence type="ECO:0000256" key="7">
    <source>
        <dbReference type="ARBA" id="ARBA00022989"/>
    </source>
</evidence>
<dbReference type="InterPro" id="IPR036636">
    <property type="entry name" value="COX7C/Cox8_sf"/>
</dbReference>
<sequence>MISGTIRRSLLAVRQTPLAVARRNLHATPRRLDYHYPEGPRTNLPFNPLTRFFWLRYVAFCTVGFGLPFAIAVYQLKKNQ</sequence>
<dbReference type="GO" id="GO:0006123">
    <property type="term" value="P:mitochondrial electron transport, cytochrome c to oxygen"/>
    <property type="evidence" value="ECO:0007669"/>
    <property type="project" value="UniProtKB-UniRule"/>
</dbReference>
<dbReference type="EMBL" id="VXIS01000071">
    <property type="protein sequence ID" value="KAA8908124.1"/>
    <property type="molecule type" value="Genomic_DNA"/>
</dbReference>
<proteinExistence type="inferred from homology"/>
<dbReference type="InParanoid" id="A0A5J5EZ92"/>
<evidence type="ECO:0000313" key="13">
    <source>
        <dbReference type="Proteomes" id="UP000326924"/>
    </source>
</evidence>
<dbReference type="Gene3D" id="4.10.49.10">
    <property type="entry name" value="Cytochrome c oxidase subunit VIIc"/>
    <property type="match status" value="1"/>
</dbReference>
<evidence type="ECO:0000256" key="2">
    <source>
        <dbReference type="ARBA" id="ARBA00004673"/>
    </source>
</evidence>
<dbReference type="Pfam" id="PF02935">
    <property type="entry name" value="COX7C"/>
    <property type="match status" value="1"/>
</dbReference>
<organism evidence="12 13">
    <name type="scientific">Sphaerosporella brunnea</name>
    <dbReference type="NCBI Taxonomy" id="1250544"/>
    <lineage>
        <taxon>Eukaryota</taxon>
        <taxon>Fungi</taxon>
        <taxon>Dikarya</taxon>
        <taxon>Ascomycota</taxon>
        <taxon>Pezizomycotina</taxon>
        <taxon>Pezizomycetes</taxon>
        <taxon>Pezizales</taxon>
        <taxon>Pyronemataceae</taxon>
        <taxon>Sphaerosporella</taxon>
    </lineage>
</organism>
<comment type="caution">
    <text evidence="12">The sequence shown here is derived from an EMBL/GenBank/DDBJ whole genome shotgun (WGS) entry which is preliminary data.</text>
</comment>
<keyword evidence="13" id="KW-1185">Reference proteome</keyword>
<comment type="subunit">
    <text evidence="11">Component of the cytochrome c oxidase (complex IV, CIV), a multisubunit enzyme composed of a catalytic core of 3 subunits and several supernumerary subunits. The complex exists as a monomer or a dimer and forms supercomplexes (SCs) in the inner mitochondrial membrane with ubiquinol-cytochrome c oxidoreductase (cytochrome b-c1 complex, complex III, CIII).</text>
</comment>
<evidence type="ECO:0000256" key="9">
    <source>
        <dbReference type="ARBA" id="ARBA00023136"/>
    </source>
</evidence>
<dbReference type="InterPro" id="IPR004202">
    <property type="entry name" value="COX7C/Cox8"/>
</dbReference>
<gene>
    <name evidence="12" type="ORF">FN846DRAFT_777511</name>
</gene>
<dbReference type="PANTHER" id="PTHR13313:SF0">
    <property type="entry name" value="CYTOCHROME C OXIDASE SUBUNIT 7C, MITOCHONDRIAL"/>
    <property type="match status" value="1"/>
</dbReference>